<evidence type="ECO:0000313" key="2">
    <source>
        <dbReference type="EMBL" id="KQK09882.2"/>
    </source>
</evidence>
<evidence type="ECO:0000313" key="3">
    <source>
        <dbReference type="EnsemblPlants" id="KQK09882"/>
    </source>
</evidence>
<keyword evidence="4" id="KW-1185">Reference proteome</keyword>
<gene>
    <name evidence="2" type="ORF">BRADI_2g51123v3</name>
</gene>
<reference evidence="3" key="3">
    <citation type="submission" date="2018-08" db="UniProtKB">
        <authorList>
            <consortium name="EnsemblPlants"/>
        </authorList>
    </citation>
    <scope>IDENTIFICATION</scope>
    <source>
        <strain evidence="3">cv. Bd21</strain>
    </source>
</reference>
<evidence type="ECO:0000313" key="4">
    <source>
        <dbReference type="Proteomes" id="UP000008810"/>
    </source>
</evidence>
<dbReference type="EMBL" id="CM000881">
    <property type="protein sequence ID" value="KQK09882.2"/>
    <property type="molecule type" value="Genomic_DNA"/>
</dbReference>
<name>A0A0Q3R9Z1_BRADI</name>
<organism evidence="2">
    <name type="scientific">Brachypodium distachyon</name>
    <name type="common">Purple false brome</name>
    <name type="synonym">Trachynia distachya</name>
    <dbReference type="NCBI Taxonomy" id="15368"/>
    <lineage>
        <taxon>Eukaryota</taxon>
        <taxon>Viridiplantae</taxon>
        <taxon>Streptophyta</taxon>
        <taxon>Embryophyta</taxon>
        <taxon>Tracheophyta</taxon>
        <taxon>Spermatophyta</taxon>
        <taxon>Magnoliopsida</taxon>
        <taxon>Liliopsida</taxon>
        <taxon>Poales</taxon>
        <taxon>Poaceae</taxon>
        <taxon>BOP clade</taxon>
        <taxon>Pooideae</taxon>
        <taxon>Stipodae</taxon>
        <taxon>Brachypodieae</taxon>
        <taxon>Brachypodium</taxon>
    </lineage>
</organism>
<feature type="region of interest" description="Disordered" evidence="1">
    <location>
        <begin position="74"/>
        <end position="103"/>
    </location>
</feature>
<protein>
    <submittedName>
        <fullName evidence="2 3">Uncharacterized protein</fullName>
    </submittedName>
</protein>
<dbReference type="Proteomes" id="UP000008810">
    <property type="component" value="Chromosome 2"/>
</dbReference>
<dbReference type="Gramene" id="KQK09882">
    <property type="protein sequence ID" value="KQK09882"/>
    <property type="gene ID" value="BRADI_2g51123v3"/>
</dbReference>
<reference evidence="2 3" key="1">
    <citation type="journal article" date="2010" name="Nature">
        <title>Genome sequencing and analysis of the model grass Brachypodium distachyon.</title>
        <authorList>
            <consortium name="International Brachypodium Initiative"/>
        </authorList>
    </citation>
    <scope>NUCLEOTIDE SEQUENCE [LARGE SCALE GENOMIC DNA]</scope>
    <source>
        <strain evidence="2 3">Bd21</strain>
    </source>
</reference>
<dbReference type="AlphaFoldDB" id="A0A0Q3R9Z1"/>
<dbReference type="InParanoid" id="A0A0Q3R9Z1"/>
<reference evidence="2" key="2">
    <citation type="submission" date="2017-06" db="EMBL/GenBank/DDBJ databases">
        <title>WGS assembly of Brachypodium distachyon.</title>
        <authorList>
            <consortium name="The International Brachypodium Initiative"/>
            <person name="Lucas S."/>
            <person name="Harmon-Smith M."/>
            <person name="Lail K."/>
            <person name="Tice H."/>
            <person name="Grimwood J."/>
            <person name="Bruce D."/>
            <person name="Barry K."/>
            <person name="Shu S."/>
            <person name="Lindquist E."/>
            <person name="Wang M."/>
            <person name="Pitluck S."/>
            <person name="Vogel J.P."/>
            <person name="Garvin D.F."/>
            <person name="Mockler T.C."/>
            <person name="Schmutz J."/>
            <person name="Rokhsar D."/>
            <person name="Bevan M.W."/>
        </authorList>
    </citation>
    <scope>NUCLEOTIDE SEQUENCE</scope>
    <source>
        <strain evidence="2">Bd21</strain>
    </source>
</reference>
<dbReference type="EnsemblPlants" id="KQK09882">
    <property type="protein sequence ID" value="KQK09882"/>
    <property type="gene ID" value="BRADI_2g51123v3"/>
</dbReference>
<proteinExistence type="predicted"/>
<accession>A0A0Q3R9Z1</accession>
<sequence length="103" mass="11532">MLNLNPPGVLVTCVRTWPDAVDPRTENHARPTHWLTYRCARTCGCCSSSRSTCRHTINLLLDALLLLDYCGHKAQNASPKSPGWDWGEEAGSTNGRRSVHRWS</sequence>
<evidence type="ECO:0000256" key="1">
    <source>
        <dbReference type="SAM" id="MobiDB-lite"/>
    </source>
</evidence>